<keyword evidence="7" id="KW-1185">Reference proteome</keyword>
<evidence type="ECO:0000256" key="1">
    <source>
        <dbReference type="ARBA" id="ARBA00007734"/>
    </source>
</evidence>
<dbReference type="InterPro" id="IPR037061">
    <property type="entry name" value="Lytic_TGlycoase_superhlx_L_sf"/>
</dbReference>
<dbReference type="Gene3D" id="1.10.530.10">
    <property type="match status" value="1"/>
</dbReference>
<keyword evidence="2 3" id="KW-0732">Signal</keyword>
<dbReference type="Pfam" id="PF14718">
    <property type="entry name" value="SLT_L"/>
    <property type="match status" value="1"/>
</dbReference>
<feature type="signal peptide" evidence="3">
    <location>
        <begin position="1"/>
        <end position="21"/>
    </location>
</feature>
<dbReference type="PANTHER" id="PTHR37423">
    <property type="entry name" value="SOLUBLE LYTIC MUREIN TRANSGLYCOSYLASE-RELATED"/>
    <property type="match status" value="1"/>
</dbReference>
<dbReference type="InterPro" id="IPR008258">
    <property type="entry name" value="Transglycosylase_SLT_dom_1"/>
</dbReference>
<feature type="chain" id="PRO_5046829158" evidence="3">
    <location>
        <begin position="22"/>
        <end position="649"/>
    </location>
</feature>
<organism evidence="6 7">
    <name type="scientific">Uliginosibacterium flavum</name>
    <dbReference type="NCBI Taxonomy" id="1396831"/>
    <lineage>
        <taxon>Bacteria</taxon>
        <taxon>Pseudomonadati</taxon>
        <taxon>Pseudomonadota</taxon>
        <taxon>Betaproteobacteria</taxon>
        <taxon>Rhodocyclales</taxon>
        <taxon>Zoogloeaceae</taxon>
        <taxon>Uliginosibacterium</taxon>
    </lineage>
</organism>
<evidence type="ECO:0000259" key="5">
    <source>
        <dbReference type="Pfam" id="PF14718"/>
    </source>
</evidence>
<dbReference type="RefSeq" id="WP_354602275.1">
    <property type="nucleotide sequence ID" value="NZ_JBEWZI010000022.1"/>
</dbReference>
<comment type="similarity">
    <text evidence="1">Belongs to the transglycosylase Slt family.</text>
</comment>
<dbReference type="InterPro" id="IPR012289">
    <property type="entry name" value="Lytic_TGlycosylase_superhlx_L"/>
</dbReference>
<dbReference type="SUPFAM" id="SSF53955">
    <property type="entry name" value="Lysozyme-like"/>
    <property type="match status" value="1"/>
</dbReference>
<feature type="domain" description="Lytic transglycosylase superhelical linker" evidence="5">
    <location>
        <begin position="401"/>
        <end position="458"/>
    </location>
</feature>
<dbReference type="InterPro" id="IPR008939">
    <property type="entry name" value="Lytic_TGlycosylase_superhlx_U"/>
</dbReference>
<gene>
    <name evidence="6" type="ORF">ABXR19_16625</name>
</gene>
<proteinExistence type="inferred from homology"/>
<dbReference type="PANTHER" id="PTHR37423:SF5">
    <property type="entry name" value="SOLUBLE LYTIC MUREIN TRANSGLYCOSYLASE"/>
    <property type="match status" value="1"/>
</dbReference>
<dbReference type="Proteomes" id="UP001549691">
    <property type="component" value="Unassembled WGS sequence"/>
</dbReference>
<dbReference type="Gene3D" id="1.10.1240.20">
    <property type="entry name" value="Lytic transglycosylase, superhelical linker domain"/>
    <property type="match status" value="1"/>
</dbReference>
<evidence type="ECO:0000256" key="3">
    <source>
        <dbReference type="SAM" id="SignalP"/>
    </source>
</evidence>
<dbReference type="Gene3D" id="1.25.20.10">
    <property type="entry name" value="Bacterial muramidases"/>
    <property type="match status" value="1"/>
</dbReference>
<evidence type="ECO:0000313" key="7">
    <source>
        <dbReference type="Proteomes" id="UP001549691"/>
    </source>
</evidence>
<accession>A0ABV2TPF8</accession>
<evidence type="ECO:0000256" key="2">
    <source>
        <dbReference type="ARBA" id="ARBA00022729"/>
    </source>
</evidence>
<evidence type="ECO:0000313" key="6">
    <source>
        <dbReference type="EMBL" id="MET7015818.1"/>
    </source>
</evidence>
<name>A0ABV2TPF8_9RHOO</name>
<protein>
    <submittedName>
        <fullName evidence="6">Transglycosylase SLT domain-containing protein</fullName>
    </submittedName>
</protein>
<reference evidence="6 7" key="1">
    <citation type="submission" date="2024-07" db="EMBL/GenBank/DDBJ databases">
        <title>Uliginosibacterium flavum JJ3220;KACC:17644.</title>
        <authorList>
            <person name="Kim M.K."/>
        </authorList>
    </citation>
    <scope>NUCLEOTIDE SEQUENCE [LARGE SCALE GENOMIC DNA]</scope>
    <source>
        <strain evidence="6 7">KACC:17644</strain>
    </source>
</reference>
<dbReference type="SUPFAM" id="SSF48435">
    <property type="entry name" value="Bacterial muramidases"/>
    <property type="match status" value="1"/>
</dbReference>
<evidence type="ECO:0000259" key="4">
    <source>
        <dbReference type="Pfam" id="PF01464"/>
    </source>
</evidence>
<dbReference type="InterPro" id="IPR023346">
    <property type="entry name" value="Lysozyme-like_dom_sf"/>
</dbReference>
<dbReference type="EMBL" id="JBEWZI010000022">
    <property type="protein sequence ID" value="MET7015818.1"/>
    <property type="molecule type" value="Genomic_DNA"/>
</dbReference>
<feature type="domain" description="Transglycosylase SLT" evidence="4">
    <location>
        <begin position="479"/>
        <end position="587"/>
    </location>
</feature>
<dbReference type="Pfam" id="PF01464">
    <property type="entry name" value="SLT"/>
    <property type="match status" value="1"/>
</dbReference>
<dbReference type="CDD" id="cd13401">
    <property type="entry name" value="Slt70-like"/>
    <property type="match status" value="1"/>
</dbReference>
<sequence>MKYKLCAALLAVVGLSSVAGADAGDDRIMAAREAATRGDAQGLARLAASSSDHVLEPYVQYWPLSGRIARISEAAPVDAINDFLQRNAGTWLAEKLRTEWVKRLGYEKRWSAFEAEYRQLVQPDQEAQCWAAQSPGSYAAEANRALEGVWLSMLDTPAACDAPLRTLINTGRFGADEVWQRFRRLVENKRFGPAREVVSWLPEAQAISPATVNAALDNPARFLASANARNPSGRGGRETVLAAITRLARSDVREAAARWRGLDSPAYREEERAYVWGQLAWMAALSQLPEANTWYAQAQTVSMSDEQRAWQVRAALRAGNWNNVRAGIDAMPPAQRELPDWTYWQGRALQAQGRAADAQLAFQRAAGPPTFYGILATEALGRQYSWPKAAAPVTAAELARIQAAPEARRVLALYRLDLRTEALREWSWALRTVDDRTLLAAAELARRNSLYDRAINAADRTRNEHDYAVRYLAPYYDIFAREAQAQNLDLAWVFGLVRQESRFLSIARSGVGAQGLMQVMPATGKWIAKKQGWNDYHAGWLTSIDTNVQLGSAYLRHVLDLLSQNQVLAAAGYNAGPGRPRRWRDSKPMEGAIYAETIPITETRDYVKKVMANAEMYATLFERRPVSLTTRLGKVPASGVDVALARDEP</sequence>
<comment type="caution">
    <text evidence="6">The sequence shown here is derived from an EMBL/GenBank/DDBJ whole genome shotgun (WGS) entry which is preliminary data.</text>
</comment>